<dbReference type="EMBL" id="VOSL01000032">
    <property type="protein sequence ID" value="TXD39593.1"/>
    <property type="molecule type" value="Genomic_DNA"/>
</dbReference>
<dbReference type="AlphaFoldDB" id="A0A5C6XJ53"/>
<keyword evidence="2" id="KW-1133">Transmembrane helix</keyword>
<evidence type="ECO:0000256" key="2">
    <source>
        <dbReference type="SAM" id="Phobius"/>
    </source>
</evidence>
<dbReference type="RefSeq" id="WP_146973787.1">
    <property type="nucleotide sequence ID" value="NZ_VOSL01000032.1"/>
</dbReference>
<name>A0A5C6XJ53_9DELT</name>
<feature type="transmembrane region" description="Helical" evidence="2">
    <location>
        <begin position="73"/>
        <end position="93"/>
    </location>
</feature>
<evidence type="ECO:0000313" key="4">
    <source>
        <dbReference type="Proteomes" id="UP000321046"/>
    </source>
</evidence>
<evidence type="ECO:0000313" key="3">
    <source>
        <dbReference type="EMBL" id="TXD39593.1"/>
    </source>
</evidence>
<feature type="compositionally biased region" description="Polar residues" evidence="1">
    <location>
        <begin position="198"/>
        <end position="215"/>
    </location>
</feature>
<keyword evidence="2" id="KW-0812">Transmembrane</keyword>
<feature type="transmembrane region" description="Helical" evidence="2">
    <location>
        <begin position="229"/>
        <end position="252"/>
    </location>
</feature>
<comment type="caution">
    <text evidence="3">The sequence shown here is derived from an EMBL/GenBank/DDBJ whole genome shotgun (WGS) entry which is preliminary data.</text>
</comment>
<protein>
    <submittedName>
        <fullName evidence="3">Uncharacterized protein</fullName>
    </submittedName>
</protein>
<dbReference type="OrthoDB" id="9933695at2"/>
<feature type="region of interest" description="Disordered" evidence="1">
    <location>
        <begin position="198"/>
        <end position="217"/>
    </location>
</feature>
<accession>A0A5C6XJ53</accession>
<proteinExistence type="predicted"/>
<gene>
    <name evidence="3" type="ORF">FRC96_06970</name>
</gene>
<keyword evidence="2" id="KW-0472">Membrane</keyword>
<feature type="transmembrane region" description="Helical" evidence="2">
    <location>
        <begin position="40"/>
        <end position="61"/>
    </location>
</feature>
<reference evidence="3 4" key="1">
    <citation type="submission" date="2019-08" db="EMBL/GenBank/DDBJ databases">
        <title>Bradymonadales sp. TMQ2.</title>
        <authorList>
            <person name="Liang Q."/>
        </authorList>
    </citation>
    <scope>NUCLEOTIDE SEQUENCE [LARGE SCALE GENOMIC DNA]</scope>
    <source>
        <strain evidence="3 4">TMQ2</strain>
    </source>
</reference>
<sequence length="282" mass="31235">MYIRNAPPVLQVKLDDDAIHIERTPYALQTTLFHRNQPGFIFMLILVMAALIALFDVLDTYGWSVFSDDSNLVYTFIIPLTLLFLPIIASAYAKTKTDPVVWTFKRSPESATFQQGSLWPLFSKKPRSLRQPTSVDLGSTEQGASFRTLLNINLFEKDVRTHGLAIYDSLLEAHDVCLTLSEHISDVSYESGLISPLTANGSTSETPDSMSSAEYPTSFDLPPHPKGPAIFSALFGSLFIVPLIMLAIVLTFNPTTNFNAFTRPLLEQSILLPFLIIATVSG</sequence>
<organism evidence="3 4">
    <name type="scientific">Lujinxingia vulgaris</name>
    <dbReference type="NCBI Taxonomy" id="2600176"/>
    <lineage>
        <taxon>Bacteria</taxon>
        <taxon>Deltaproteobacteria</taxon>
        <taxon>Bradymonadales</taxon>
        <taxon>Lujinxingiaceae</taxon>
        <taxon>Lujinxingia</taxon>
    </lineage>
</organism>
<evidence type="ECO:0000256" key="1">
    <source>
        <dbReference type="SAM" id="MobiDB-lite"/>
    </source>
</evidence>
<dbReference type="Proteomes" id="UP000321046">
    <property type="component" value="Unassembled WGS sequence"/>
</dbReference>